<organism evidence="3 4">
    <name type="scientific">Debaryomyces fabryi</name>
    <dbReference type="NCBI Taxonomy" id="58627"/>
    <lineage>
        <taxon>Eukaryota</taxon>
        <taxon>Fungi</taxon>
        <taxon>Dikarya</taxon>
        <taxon>Ascomycota</taxon>
        <taxon>Saccharomycotina</taxon>
        <taxon>Pichiomycetes</taxon>
        <taxon>Debaryomycetaceae</taxon>
        <taxon>Debaryomyces</taxon>
    </lineage>
</organism>
<dbReference type="SUPFAM" id="SSF52075">
    <property type="entry name" value="Outer arm dynein light chain 1"/>
    <property type="match status" value="1"/>
</dbReference>
<keyword evidence="1" id="KW-0732">Signal</keyword>
<evidence type="ECO:0000313" key="4">
    <source>
        <dbReference type="Proteomes" id="UP000054251"/>
    </source>
</evidence>
<accession>A0A0V1PVL5</accession>
<proteinExistence type="predicted"/>
<sequence>MNPLTKRRKLQSSKPGKVLSKKNIDILRFPNEIIIQIFSFLSVSECLIVREITTNGTILAKLIDTSIYDRVIVYRNQTSRSFLKNRYYKKPYEVVDEGRLYELISNSNIIHEHIKPHRFVLSFTANPHNQNRREEEAFMNVFGNSFLKYGDYFRRAIKFELYMDLGNRDPPKKEKLEIQFLQRLLGSGDLQHNLSTLNIVKGQNYVNTEKNEILDLLHNTLSSFRNLDALFLSTNNLQNIEGLNYPDSLRSLDLICNMIVQLPKDTLWLPPNLKYINLSCNEITSLEGVVFPDTIEYIDIQLNTITSLSNVKFPRNLKTLIACGNEILIEENIVIDLPSCLEVLNLLQNPFKNDLSSFRIPNSIRKIYFDAHLKEVNSFHENNHIVVYY</sequence>
<dbReference type="PANTHER" id="PTHR24373:SF275">
    <property type="entry name" value="TIR DOMAIN-CONTAINING PROTEIN"/>
    <property type="match status" value="1"/>
</dbReference>
<dbReference type="PROSITE" id="PS50181">
    <property type="entry name" value="FBOX"/>
    <property type="match status" value="1"/>
</dbReference>
<comment type="caution">
    <text evidence="3">The sequence shown here is derived from an EMBL/GenBank/DDBJ whole genome shotgun (WGS) entry which is preliminary data.</text>
</comment>
<dbReference type="OrthoDB" id="4018684at2759"/>
<keyword evidence="4" id="KW-1185">Reference proteome</keyword>
<dbReference type="InterPro" id="IPR050328">
    <property type="entry name" value="Dev_Immune_Receptor"/>
</dbReference>
<dbReference type="Proteomes" id="UP000054251">
    <property type="component" value="Unassembled WGS sequence"/>
</dbReference>
<feature type="domain" description="F-box" evidence="2">
    <location>
        <begin position="23"/>
        <end position="71"/>
    </location>
</feature>
<dbReference type="EMBL" id="LMYN01000101">
    <property type="protein sequence ID" value="KSA00138.1"/>
    <property type="molecule type" value="Genomic_DNA"/>
</dbReference>
<evidence type="ECO:0000313" key="3">
    <source>
        <dbReference type="EMBL" id="KSA00138.1"/>
    </source>
</evidence>
<dbReference type="RefSeq" id="XP_015466240.1">
    <property type="nucleotide sequence ID" value="XM_015612926.1"/>
</dbReference>
<dbReference type="InterPro" id="IPR001611">
    <property type="entry name" value="Leu-rich_rpt"/>
</dbReference>
<dbReference type="Pfam" id="PF13855">
    <property type="entry name" value="LRR_8"/>
    <property type="match status" value="1"/>
</dbReference>
<dbReference type="InterPro" id="IPR001810">
    <property type="entry name" value="F-box_dom"/>
</dbReference>
<gene>
    <name evidence="3" type="ORF">AC631_04097</name>
</gene>
<dbReference type="Gene3D" id="3.80.10.10">
    <property type="entry name" value="Ribonuclease Inhibitor"/>
    <property type="match status" value="1"/>
</dbReference>
<dbReference type="InterPro" id="IPR032675">
    <property type="entry name" value="LRR_dom_sf"/>
</dbReference>
<protein>
    <recommendedName>
        <fullName evidence="2">F-box domain-containing protein</fullName>
    </recommendedName>
</protein>
<evidence type="ECO:0000259" key="2">
    <source>
        <dbReference type="PROSITE" id="PS50181"/>
    </source>
</evidence>
<evidence type="ECO:0000256" key="1">
    <source>
        <dbReference type="ARBA" id="ARBA00022729"/>
    </source>
</evidence>
<dbReference type="PANTHER" id="PTHR24373">
    <property type="entry name" value="SLIT RELATED LEUCINE-RICH REPEAT NEURONAL PROTEIN"/>
    <property type="match status" value="1"/>
</dbReference>
<name>A0A0V1PVL5_9ASCO</name>
<reference evidence="3 4" key="1">
    <citation type="submission" date="2015-11" db="EMBL/GenBank/DDBJ databases">
        <title>The genome of Debaryomyces fabryi.</title>
        <authorList>
            <person name="Tafer H."/>
            <person name="Lopandic K."/>
        </authorList>
    </citation>
    <scope>NUCLEOTIDE SEQUENCE [LARGE SCALE GENOMIC DNA]</scope>
    <source>
        <strain evidence="3 4">CBS 789</strain>
    </source>
</reference>
<dbReference type="GeneID" id="26841106"/>
<dbReference type="PROSITE" id="PS51450">
    <property type="entry name" value="LRR"/>
    <property type="match status" value="2"/>
</dbReference>
<dbReference type="AlphaFoldDB" id="A0A0V1PVL5"/>